<evidence type="ECO:0000256" key="2">
    <source>
        <dbReference type="ARBA" id="ARBA00009677"/>
    </source>
</evidence>
<dbReference type="PANTHER" id="PTHR30435">
    <property type="entry name" value="FLAGELLAR PROTEIN"/>
    <property type="match status" value="1"/>
</dbReference>
<dbReference type="GO" id="GO:0071978">
    <property type="term" value="P:bacterial-type flagellum-dependent swarming motility"/>
    <property type="evidence" value="ECO:0007669"/>
    <property type="project" value="TreeGrafter"/>
</dbReference>
<proteinExistence type="inferred from homology"/>
<keyword evidence="12" id="KW-1185">Reference proteome</keyword>
<dbReference type="InterPro" id="IPR012835">
    <property type="entry name" value="FlgE_epsilon"/>
</dbReference>
<feature type="domain" description="Flagellar basal body rod protein N-terminal" evidence="7">
    <location>
        <begin position="8"/>
        <end position="35"/>
    </location>
</feature>
<reference evidence="11 12" key="1">
    <citation type="submission" date="2018-05" db="EMBL/GenBank/DDBJ databases">
        <title>Novel Campyloabacter and Helicobacter Species and Strains.</title>
        <authorList>
            <person name="Mannion A.J."/>
            <person name="Shen Z."/>
            <person name="Fox J.G."/>
        </authorList>
    </citation>
    <scope>NUCLEOTIDE SEQUENCE [LARGE SCALE GENOMIC DNA]</scope>
    <source>
        <strain evidence="12">MIT17-670</strain>
    </source>
</reference>
<dbReference type="InterPro" id="IPR053967">
    <property type="entry name" value="LlgE_F_G-like_D1"/>
</dbReference>
<dbReference type="OrthoDB" id="9804559at2"/>
<evidence type="ECO:0000256" key="4">
    <source>
        <dbReference type="ARBA" id="ARBA00023143"/>
    </source>
</evidence>
<dbReference type="Pfam" id="PF00460">
    <property type="entry name" value="Flg_bb_rod"/>
    <property type="match status" value="1"/>
</dbReference>
<dbReference type="Proteomes" id="UP000310353">
    <property type="component" value="Unassembled WGS sequence"/>
</dbReference>
<dbReference type="NCBIfam" id="TIGR02489">
    <property type="entry name" value="flgE_epsilon"/>
    <property type="match status" value="1"/>
</dbReference>
<evidence type="ECO:0000259" key="10">
    <source>
        <dbReference type="Pfam" id="PF22692"/>
    </source>
</evidence>
<dbReference type="InterPro" id="IPR037058">
    <property type="entry name" value="Falgellar_hook_FlgE_sf"/>
</dbReference>
<keyword evidence="11" id="KW-0969">Cilium</keyword>
<comment type="similarity">
    <text evidence="2 6">Belongs to the flagella basal body rod proteins family.</text>
</comment>
<evidence type="ECO:0000313" key="12">
    <source>
        <dbReference type="Proteomes" id="UP000310353"/>
    </source>
</evidence>
<dbReference type="InterPro" id="IPR037925">
    <property type="entry name" value="FlgE/F/G-like"/>
</dbReference>
<name>A0A4U7BPZ9_9BACT</name>
<dbReference type="Pfam" id="PF22692">
    <property type="entry name" value="LlgE_F_G_D1"/>
    <property type="match status" value="1"/>
</dbReference>
<sequence>MMRSLWSGVSGLQAHQIAMDVEGNNISNVNTTGFKYSRADFGTMFSQTVKIATTPTDGRGGQNPLQIGLGVSVSSTTRIHSQGSVQTTDKNTDVAINGDGFFMVSDDGGLTNYLTRAGDFKLDAYGNFVNNAGYVVQGWNIDWDSQTIDSSRSPQNIFIDPGMHIPAAQSTEVAIKANLNSGLSIGTASRPLYSLDSIHGFNKKTGEDADENDTGTTQFYTTSKNAIDVTEKGVDCASLFNASGTGLNLRDGQGIWVSYADAKFTTAGGNVFDENSQQNQNNVVFWGNTDNPVKLDITLNGIHIENETIKSIDEAVAYINTFTVPNDSREGTGVKAVKTADGSGIEFVNDNSDGTTDNMKNISLTVNAENEAGEMQNVTWDKDNKKFTVESTPAGDDSDWFTDTYQQQDGITKNHVDIITAHKYIYSSSQQSIPPMYNPDGGKGFEAGTGNAAPTDPASKNYYDAIKGGLRNTAERVFHTTEDLRELLQRDARYGVDYDGDGMKGYDTDDINQNVKVVVNDSGAFSITNVNESSTILAGAGAAEGNGAGNAVSVGAKNMNFNVTSYTDSLGKVSTNDAFTKIFKGLDGVFPAGNQVKQSELLKLSSFSAGLEIYDSLGSKHTLEVQFVKQSTTQDGGNEWQMIIRVPEPAEINTTGEGPSNIIVGTARFNNDGSLSSYNPRTLNFSPNNGAAPNQQIKLSFGTSGSNDGLVSSNSASALTSQATDGYTSGNLKPEALRVDDKGNILGEFTNGMTFAVAKMAMASVANNSGLEEIGGNLYKVTANSGSIVVGEAGTGGRGEMKTSALEMSNVDLSRSLTELIIIQRGYQANSKTISTSDQMLQTLIQLKQ</sequence>
<keyword evidence="4 6" id="KW-0975">Bacterial flagellum</keyword>
<evidence type="ECO:0000256" key="3">
    <source>
        <dbReference type="ARBA" id="ARBA00019015"/>
    </source>
</evidence>
<dbReference type="AlphaFoldDB" id="A0A4U7BPZ9"/>
<protein>
    <recommendedName>
        <fullName evidence="3 5">Flagellar hook protein FlgE</fullName>
    </recommendedName>
</protein>
<dbReference type="SUPFAM" id="SSF117143">
    <property type="entry name" value="Flagellar hook protein flgE"/>
    <property type="match status" value="2"/>
</dbReference>
<dbReference type="PANTHER" id="PTHR30435:SF19">
    <property type="entry name" value="FLAGELLAR BASAL-BODY ROD PROTEIN FLGG"/>
    <property type="match status" value="1"/>
</dbReference>
<dbReference type="NCBIfam" id="TIGR03506">
    <property type="entry name" value="FlgEFG_subfam"/>
    <property type="match status" value="2"/>
</dbReference>
<dbReference type="GO" id="GO:0009425">
    <property type="term" value="C:bacterial-type flagellum basal body"/>
    <property type="evidence" value="ECO:0007669"/>
    <property type="project" value="UniProtKB-SubCell"/>
</dbReference>
<dbReference type="GO" id="GO:0044781">
    <property type="term" value="P:bacterial-type flagellum organization"/>
    <property type="evidence" value="ECO:0007669"/>
    <property type="project" value="InterPro"/>
</dbReference>
<feature type="domain" description="Flagellar basal-body/hook protein C-terminal" evidence="8">
    <location>
        <begin position="804"/>
        <end position="847"/>
    </location>
</feature>
<keyword evidence="11" id="KW-0966">Cell projection</keyword>
<evidence type="ECO:0000256" key="1">
    <source>
        <dbReference type="ARBA" id="ARBA00004117"/>
    </source>
</evidence>
<dbReference type="Gene3D" id="2.60.98.20">
    <property type="entry name" value="Flagellar hook protein FlgE"/>
    <property type="match status" value="1"/>
</dbReference>
<dbReference type="RefSeq" id="WP_137622676.1">
    <property type="nucleotide sequence ID" value="NZ_NXMA01000012.1"/>
</dbReference>
<comment type="caution">
    <text evidence="11">The sequence shown here is derived from an EMBL/GenBank/DDBJ whole genome shotgun (WGS) entry which is preliminary data.</text>
</comment>
<dbReference type="Pfam" id="PF07559">
    <property type="entry name" value="FlgE_D2"/>
    <property type="match status" value="1"/>
</dbReference>
<accession>A0A4U7BPZ9</accession>
<dbReference type="InterPro" id="IPR001444">
    <property type="entry name" value="Flag_bb_rod_N"/>
</dbReference>
<dbReference type="Pfam" id="PF21464">
    <property type="entry name" value="flgE_D3"/>
    <property type="match status" value="1"/>
</dbReference>
<dbReference type="InterPro" id="IPR011491">
    <property type="entry name" value="FlgE_D2"/>
</dbReference>
<feature type="domain" description="Flagellar hook protein FlgE D2" evidence="9">
    <location>
        <begin position="608"/>
        <end position="727"/>
    </location>
</feature>
<comment type="subcellular location">
    <subcellularLocation>
        <location evidence="1 6">Bacterial flagellum basal body</location>
    </subcellularLocation>
</comment>
<dbReference type="Pfam" id="PF06429">
    <property type="entry name" value="Flg_bbr_C"/>
    <property type="match status" value="1"/>
</dbReference>
<dbReference type="EMBL" id="NXMA01000012">
    <property type="protein sequence ID" value="TKX31006.1"/>
    <property type="molecule type" value="Genomic_DNA"/>
</dbReference>
<feature type="domain" description="Flagellar hook protein FlgE/F/G-like D1" evidence="10">
    <location>
        <begin position="95"/>
        <end position="175"/>
    </location>
</feature>
<evidence type="ECO:0000259" key="8">
    <source>
        <dbReference type="Pfam" id="PF06429"/>
    </source>
</evidence>
<evidence type="ECO:0000259" key="9">
    <source>
        <dbReference type="Pfam" id="PF07559"/>
    </source>
</evidence>
<dbReference type="InterPro" id="IPR020013">
    <property type="entry name" value="Flagellar_FlgE/F/G"/>
</dbReference>
<evidence type="ECO:0000259" key="7">
    <source>
        <dbReference type="Pfam" id="PF00460"/>
    </source>
</evidence>
<gene>
    <name evidence="11" type="ORF">CQA76_06850</name>
</gene>
<keyword evidence="11" id="KW-0282">Flagellum</keyword>
<dbReference type="InterPro" id="IPR010930">
    <property type="entry name" value="Flg_bb/hook_C_dom"/>
</dbReference>
<organism evidence="11 12">
    <name type="scientific">Campylobacter aviculae</name>
    <dbReference type="NCBI Taxonomy" id="2510190"/>
    <lineage>
        <taxon>Bacteria</taxon>
        <taxon>Pseudomonadati</taxon>
        <taxon>Campylobacterota</taxon>
        <taxon>Epsilonproteobacteria</taxon>
        <taxon>Campylobacterales</taxon>
        <taxon>Campylobacteraceae</taxon>
        <taxon>Campylobacter</taxon>
    </lineage>
</organism>
<evidence type="ECO:0000256" key="5">
    <source>
        <dbReference type="NCBIfam" id="TIGR02489"/>
    </source>
</evidence>
<evidence type="ECO:0000256" key="6">
    <source>
        <dbReference type="RuleBase" id="RU362116"/>
    </source>
</evidence>
<evidence type="ECO:0000313" key="11">
    <source>
        <dbReference type="EMBL" id="TKX31006.1"/>
    </source>
</evidence>